<dbReference type="OrthoDB" id="370799at2"/>
<evidence type="ECO:0000313" key="4">
    <source>
        <dbReference type="Proteomes" id="UP000651837"/>
    </source>
</evidence>
<evidence type="ECO:0000313" key="2">
    <source>
        <dbReference type="EMBL" id="PWK23524.1"/>
    </source>
</evidence>
<accession>A0A316DZH5</accession>
<keyword evidence="4" id="KW-1185">Reference proteome</keyword>
<sequence>MEPLDYNGFLKTLAEENPSEKWPASIQSLWFDAQGNWEASHNIAQDIHDNTGSWIHAYLHRKEGDDWNAGYWYGKAGRPFPKISLGEEFKQLVLFVLETDFPKQ</sequence>
<evidence type="ECO:0000313" key="3">
    <source>
        <dbReference type="Proteomes" id="UP000245667"/>
    </source>
</evidence>
<comment type="caution">
    <text evidence="2">The sequence shown here is derived from an EMBL/GenBank/DDBJ whole genome shotgun (WGS) entry which is preliminary data.</text>
</comment>
<organism evidence="2 3">
    <name type="scientific">Maribacter polysiphoniae</name>
    <dbReference type="NCBI Taxonomy" id="429344"/>
    <lineage>
        <taxon>Bacteria</taxon>
        <taxon>Pseudomonadati</taxon>
        <taxon>Bacteroidota</taxon>
        <taxon>Flavobacteriia</taxon>
        <taxon>Flavobacteriales</taxon>
        <taxon>Flavobacteriaceae</taxon>
        <taxon>Maribacter</taxon>
    </lineage>
</organism>
<dbReference type="EMBL" id="QGGQ01000004">
    <property type="protein sequence ID" value="PWK23524.1"/>
    <property type="molecule type" value="Genomic_DNA"/>
</dbReference>
<dbReference type="EMBL" id="JACWLN010000004">
    <property type="protein sequence ID" value="MBD1261234.1"/>
    <property type="molecule type" value="Genomic_DNA"/>
</dbReference>
<gene>
    <name evidence="1" type="ORF">HZY62_11580</name>
    <name evidence="2" type="ORF">LX92_02090</name>
</gene>
<name>A0A316DZH5_9FLAO</name>
<dbReference type="Proteomes" id="UP000651837">
    <property type="component" value="Unassembled WGS sequence"/>
</dbReference>
<proteinExistence type="predicted"/>
<evidence type="ECO:0000313" key="1">
    <source>
        <dbReference type="EMBL" id="MBD1261234.1"/>
    </source>
</evidence>
<protein>
    <submittedName>
        <fullName evidence="2">Uncharacterized protein</fullName>
    </submittedName>
</protein>
<reference evidence="1 4" key="2">
    <citation type="submission" date="2020-07" db="EMBL/GenBank/DDBJ databases">
        <title>The draft genome sequence of Maribacter polysiphoniae KCTC 22021.</title>
        <authorList>
            <person name="Mu L."/>
        </authorList>
    </citation>
    <scope>NUCLEOTIDE SEQUENCE [LARGE SCALE GENOMIC DNA]</scope>
    <source>
        <strain evidence="1 4">KCTC 22021</strain>
    </source>
</reference>
<reference evidence="2 3" key="1">
    <citation type="submission" date="2018-05" db="EMBL/GenBank/DDBJ databases">
        <title>Genomic Encyclopedia of Archaeal and Bacterial Type Strains, Phase II (KMG-II): from individual species to whole genera.</title>
        <authorList>
            <person name="Goeker M."/>
        </authorList>
    </citation>
    <scope>NUCLEOTIDE SEQUENCE [LARGE SCALE GENOMIC DNA]</scope>
    <source>
        <strain evidence="2 3">DSM 23514</strain>
    </source>
</reference>
<dbReference type="AlphaFoldDB" id="A0A316DZH5"/>
<dbReference type="RefSeq" id="WP_109650240.1">
    <property type="nucleotide sequence ID" value="NZ_JACWLN010000004.1"/>
</dbReference>
<dbReference type="Proteomes" id="UP000245667">
    <property type="component" value="Unassembled WGS sequence"/>
</dbReference>